<protein>
    <submittedName>
        <fullName evidence="2">Uncharacterized protein</fullName>
    </submittedName>
</protein>
<organism evidence="2 3">
    <name type="scientific">Trifolium medium</name>
    <dbReference type="NCBI Taxonomy" id="97028"/>
    <lineage>
        <taxon>Eukaryota</taxon>
        <taxon>Viridiplantae</taxon>
        <taxon>Streptophyta</taxon>
        <taxon>Embryophyta</taxon>
        <taxon>Tracheophyta</taxon>
        <taxon>Spermatophyta</taxon>
        <taxon>Magnoliopsida</taxon>
        <taxon>eudicotyledons</taxon>
        <taxon>Gunneridae</taxon>
        <taxon>Pentapetalae</taxon>
        <taxon>rosids</taxon>
        <taxon>fabids</taxon>
        <taxon>Fabales</taxon>
        <taxon>Fabaceae</taxon>
        <taxon>Papilionoideae</taxon>
        <taxon>50 kb inversion clade</taxon>
        <taxon>NPAAA clade</taxon>
        <taxon>Hologalegina</taxon>
        <taxon>IRL clade</taxon>
        <taxon>Trifolieae</taxon>
        <taxon>Trifolium</taxon>
    </lineage>
</organism>
<evidence type="ECO:0000313" key="3">
    <source>
        <dbReference type="Proteomes" id="UP000265520"/>
    </source>
</evidence>
<name>A0A392TP51_9FABA</name>
<feature type="region of interest" description="Disordered" evidence="1">
    <location>
        <begin position="1"/>
        <end position="45"/>
    </location>
</feature>
<accession>A0A392TP51</accession>
<evidence type="ECO:0000313" key="2">
    <source>
        <dbReference type="EMBL" id="MCI62414.1"/>
    </source>
</evidence>
<proteinExistence type="predicted"/>
<feature type="compositionally biased region" description="Polar residues" evidence="1">
    <location>
        <begin position="15"/>
        <end position="29"/>
    </location>
</feature>
<sequence length="53" mass="5901">MEFKTTKPVLLPSLSDPQRAQGEISQKVSGSKRAPASSGDFWRHTLARRVIPH</sequence>
<comment type="caution">
    <text evidence="2">The sequence shown here is derived from an EMBL/GenBank/DDBJ whole genome shotgun (WGS) entry which is preliminary data.</text>
</comment>
<dbReference type="EMBL" id="LXQA010618500">
    <property type="protein sequence ID" value="MCI62414.1"/>
    <property type="molecule type" value="Genomic_DNA"/>
</dbReference>
<keyword evidence="3" id="KW-1185">Reference proteome</keyword>
<dbReference type="Proteomes" id="UP000265520">
    <property type="component" value="Unassembled WGS sequence"/>
</dbReference>
<evidence type="ECO:0000256" key="1">
    <source>
        <dbReference type="SAM" id="MobiDB-lite"/>
    </source>
</evidence>
<reference evidence="2 3" key="1">
    <citation type="journal article" date="2018" name="Front. Plant Sci.">
        <title>Red Clover (Trifolium pratense) and Zigzag Clover (T. medium) - A Picture of Genomic Similarities and Differences.</title>
        <authorList>
            <person name="Dluhosova J."/>
            <person name="Istvanek J."/>
            <person name="Nedelnik J."/>
            <person name="Repkova J."/>
        </authorList>
    </citation>
    <scope>NUCLEOTIDE SEQUENCE [LARGE SCALE GENOMIC DNA]</scope>
    <source>
        <strain evidence="3">cv. 10/8</strain>
        <tissue evidence="2">Leaf</tissue>
    </source>
</reference>
<dbReference type="AlphaFoldDB" id="A0A392TP51"/>